<dbReference type="VEuPathDB" id="FungiDB:SOCG_02628"/>
<dbReference type="OrthoDB" id="5375240at2759"/>
<dbReference type="HOGENOM" id="CLU_984066_0_0_1"/>
<gene>
    <name evidence="2" type="ORF">SOCG_02628</name>
</gene>
<evidence type="ECO:0000313" key="3">
    <source>
        <dbReference type="Proteomes" id="UP000016088"/>
    </source>
</evidence>
<protein>
    <submittedName>
        <fullName evidence="2">Uncharacterized protein</fullName>
    </submittedName>
</protein>
<accession>S9Q112</accession>
<dbReference type="AlphaFoldDB" id="S9Q112"/>
<evidence type="ECO:0000256" key="1">
    <source>
        <dbReference type="SAM" id="SignalP"/>
    </source>
</evidence>
<dbReference type="Proteomes" id="UP000016088">
    <property type="component" value="Unassembled WGS sequence"/>
</dbReference>
<proteinExistence type="predicted"/>
<feature type="signal peptide" evidence="1">
    <location>
        <begin position="1"/>
        <end position="19"/>
    </location>
</feature>
<dbReference type="GeneID" id="25031603"/>
<feature type="chain" id="PRO_5004567719" evidence="1">
    <location>
        <begin position="20"/>
        <end position="294"/>
    </location>
</feature>
<organism evidence="2 3">
    <name type="scientific">Schizosaccharomyces octosporus (strain yFS286)</name>
    <name type="common">Fission yeast</name>
    <name type="synonym">Octosporomyces octosporus</name>
    <dbReference type="NCBI Taxonomy" id="483514"/>
    <lineage>
        <taxon>Eukaryota</taxon>
        <taxon>Fungi</taxon>
        <taxon>Dikarya</taxon>
        <taxon>Ascomycota</taxon>
        <taxon>Taphrinomycotina</taxon>
        <taxon>Schizosaccharomycetes</taxon>
        <taxon>Schizosaccharomycetales</taxon>
        <taxon>Schizosaccharomycetaceae</taxon>
        <taxon>Schizosaccharomyces</taxon>
    </lineage>
</organism>
<sequence>MKLLSLIAFTTYFIKNTLATDPERANYPLYIQVFPYDPECSGNVSFIANPPVTDGKGAYSYLENVSSVLAVPAKDDSVTCLNLNKTLPTCFKGNDPRCFQMSSPTNRFTLSINDSSHPVKASSKDYTTGFRYMLTPNITFEYVHNSTKKSENHSTIVDESFLYECHGNKSCEFNLRFTNKTLGGCSDAKTCLQSGKGGAFDSVDKLISTIYDQVEKNGRRTDDSSYISPKLKTISKSKSVNITKIDVSASPSSSKSASSGSSSSSSSSASSIITADKSLVFQFTLLTLALLTCI</sequence>
<dbReference type="RefSeq" id="XP_013016573.1">
    <property type="nucleotide sequence ID" value="XM_013161119.1"/>
</dbReference>
<dbReference type="OMA" id="RCFQMSS"/>
<dbReference type="EMBL" id="KE503206">
    <property type="protein sequence ID" value="EPX73403.1"/>
    <property type="molecule type" value="Genomic_DNA"/>
</dbReference>
<name>S9Q112_SCHOY</name>
<keyword evidence="1" id="KW-0732">Signal</keyword>
<evidence type="ECO:0000313" key="2">
    <source>
        <dbReference type="EMBL" id="EPX73403.1"/>
    </source>
</evidence>
<reference evidence="2 3" key="1">
    <citation type="journal article" date="2011" name="Science">
        <title>Comparative functional genomics of the fission yeasts.</title>
        <authorList>
            <person name="Rhind N."/>
            <person name="Chen Z."/>
            <person name="Yassour M."/>
            <person name="Thompson D.A."/>
            <person name="Haas B.J."/>
            <person name="Habib N."/>
            <person name="Wapinski I."/>
            <person name="Roy S."/>
            <person name="Lin M.F."/>
            <person name="Heiman D.I."/>
            <person name="Young S.K."/>
            <person name="Furuya K."/>
            <person name="Guo Y."/>
            <person name="Pidoux A."/>
            <person name="Chen H.M."/>
            <person name="Robbertse B."/>
            <person name="Goldberg J.M."/>
            <person name="Aoki K."/>
            <person name="Bayne E.H."/>
            <person name="Berlin A.M."/>
            <person name="Desjardins C.A."/>
            <person name="Dobbs E."/>
            <person name="Dukaj L."/>
            <person name="Fan L."/>
            <person name="FitzGerald M.G."/>
            <person name="French C."/>
            <person name="Gujja S."/>
            <person name="Hansen K."/>
            <person name="Keifenheim D."/>
            <person name="Levin J.Z."/>
            <person name="Mosher R.A."/>
            <person name="Mueller C.A."/>
            <person name="Pfiffner J."/>
            <person name="Priest M."/>
            <person name="Russ C."/>
            <person name="Smialowska A."/>
            <person name="Swoboda P."/>
            <person name="Sykes S.M."/>
            <person name="Vaughn M."/>
            <person name="Vengrova S."/>
            <person name="Yoder R."/>
            <person name="Zeng Q."/>
            <person name="Allshire R."/>
            <person name="Baulcombe D."/>
            <person name="Birren B.W."/>
            <person name="Brown W."/>
            <person name="Ekwall K."/>
            <person name="Kellis M."/>
            <person name="Leatherwood J."/>
            <person name="Levin H."/>
            <person name="Margalit H."/>
            <person name="Martienssen R."/>
            <person name="Nieduszynski C.A."/>
            <person name="Spatafora J.W."/>
            <person name="Friedman N."/>
            <person name="Dalgaard J.Z."/>
            <person name="Baumann P."/>
            <person name="Niki H."/>
            <person name="Regev A."/>
            <person name="Nusbaum C."/>
        </authorList>
    </citation>
    <scope>NUCLEOTIDE SEQUENCE [LARGE SCALE GENOMIC DNA]</scope>
    <source>
        <strain evidence="3">yFS286</strain>
    </source>
</reference>
<keyword evidence="3" id="KW-1185">Reference proteome</keyword>